<accession>A0A3B1JUS1</accession>
<dbReference type="InterPro" id="IPR050111">
    <property type="entry name" value="C-type_lectin/snaclec_domain"/>
</dbReference>
<feature type="transmembrane region" description="Helical" evidence="3">
    <location>
        <begin position="20"/>
        <end position="40"/>
    </location>
</feature>
<dbReference type="Gene3D" id="3.10.100.10">
    <property type="entry name" value="Mannose-Binding Protein A, subunit A"/>
    <property type="match status" value="1"/>
</dbReference>
<evidence type="ECO:0000313" key="6">
    <source>
        <dbReference type="Proteomes" id="UP000018467"/>
    </source>
</evidence>
<reference evidence="6" key="1">
    <citation type="submission" date="2013-03" db="EMBL/GenBank/DDBJ databases">
        <authorList>
            <person name="Jeffery W."/>
            <person name="Warren W."/>
            <person name="Wilson R.K."/>
        </authorList>
    </citation>
    <scope>NUCLEOTIDE SEQUENCE</scope>
    <source>
        <strain evidence="6">female</strain>
    </source>
</reference>
<reference evidence="6" key="2">
    <citation type="journal article" date="2014" name="Nat. Commun.">
        <title>The cavefish genome reveals candidate genes for eye loss.</title>
        <authorList>
            <person name="McGaugh S.E."/>
            <person name="Gross J.B."/>
            <person name="Aken B."/>
            <person name="Blin M."/>
            <person name="Borowsky R."/>
            <person name="Chalopin D."/>
            <person name="Hinaux H."/>
            <person name="Jeffery W.R."/>
            <person name="Keene A."/>
            <person name="Ma L."/>
            <person name="Minx P."/>
            <person name="Murphy D."/>
            <person name="O'Quin K.E."/>
            <person name="Retaux S."/>
            <person name="Rohner N."/>
            <person name="Searle S.M."/>
            <person name="Stahl B.A."/>
            <person name="Tabin C."/>
            <person name="Volff J.N."/>
            <person name="Yoshizawa M."/>
            <person name="Warren W.C."/>
        </authorList>
    </citation>
    <scope>NUCLEOTIDE SEQUENCE [LARGE SCALE GENOMIC DNA]</scope>
    <source>
        <strain evidence="6">female</strain>
    </source>
</reference>
<dbReference type="SMART" id="SM00034">
    <property type="entry name" value="CLECT"/>
    <property type="match status" value="1"/>
</dbReference>
<dbReference type="InParanoid" id="A0A3B1JUS1"/>
<protein>
    <recommendedName>
        <fullName evidence="4">C-type lectin domain-containing protein</fullName>
    </recommendedName>
</protein>
<evidence type="ECO:0000313" key="5">
    <source>
        <dbReference type="Ensembl" id="ENSAMXP00000046018.1"/>
    </source>
</evidence>
<keyword evidence="3" id="KW-1133">Transmembrane helix</keyword>
<dbReference type="InterPro" id="IPR001304">
    <property type="entry name" value="C-type_lectin-like"/>
</dbReference>
<evidence type="ECO:0000259" key="4">
    <source>
        <dbReference type="PROSITE" id="PS50041"/>
    </source>
</evidence>
<feature type="domain" description="C-type lectin" evidence="4">
    <location>
        <begin position="193"/>
        <end position="310"/>
    </location>
</feature>
<dbReference type="CDD" id="cd03590">
    <property type="entry name" value="CLECT_DC-SIGN_like"/>
    <property type="match status" value="1"/>
</dbReference>
<dbReference type="AlphaFoldDB" id="A0A3B1JUS1"/>
<proteinExistence type="predicted"/>
<keyword evidence="1" id="KW-0430">Lectin</keyword>
<evidence type="ECO:0000256" key="3">
    <source>
        <dbReference type="SAM" id="Phobius"/>
    </source>
</evidence>
<dbReference type="Gene3D" id="1.20.5.400">
    <property type="match status" value="2"/>
</dbReference>
<keyword evidence="6" id="KW-1185">Reference proteome</keyword>
<dbReference type="PROSITE" id="PS50041">
    <property type="entry name" value="C_TYPE_LECTIN_2"/>
    <property type="match status" value="1"/>
</dbReference>
<dbReference type="GO" id="GO:0030246">
    <property type="term" value="F:carbohydrate binding"/>
    <property type="evidence" value="ECO:0007669"/>
    <property type="project" value="UniProtKB-KW"/>
</dbReference>
<organism evidence="5 6">
    <name type="scientific">Astyanax mexicanus</name>
    <name type="common">Blind cave fish</name>
    <name type="synonym">Astyanax fasciatus mexicanus</name>
    <dbReference type="NCBI Taxonomy" id="7994"/>
    <lineage>
        <taxon>Eukaryota</taxon>
        <taxon>Metazoa</taxon>
        <taxon>Chordata</taxon>
        <taxon>Craniata</taxon>
        <taxon>Vertebrata</taxon>
        <taxon>Euteleostomi</taxon>
        <taxon>Actinopterygii</taxon>
        <taxon>Neopterygii</taxon>
        <taxon>Teleostei</taxon>
        <taxon>Ostariophysi</taxon>
        <taxon>Characiformes</taxon>
        <taxon>Characoidei</taxon>
        <taxon>Acestrorhamphidae</taxon>
        <taxon>Acestrorhamphinae</taxon>
        <taxon>Astyanax</taxon>
    </lineage>
</organism>
<sequence length="315" mass="36113">MCLYLVSGMGSGGSRCYRPAAVFLGLLCVLLLTAIILLRFKFTVEIDQLQTSNSNLTAEKDQLQASFTNLSAEIDQLQASNTNLAAERDQLKTSNTNLAAERDQLQASNTNLIAERDQLHKGKKELQEKLSEMSEFIKKYLKNHCPTQFLSCYKQNVTGLSMETENTSTIFHFVFFFCLLEDHLKEWKEWKYFNCSIYYISTEKKSWSESLTDCREKGANLVIINSREEQAFINRNFGRTEAWIGLTDAETEGVWKWVDSSPQTTEFWWMGEPNNYGNEDCAITGFQGAKSTISVWADYPCHFPVFWICERALNC</sequence>
<dbReference type="InterPro" id="IPR016187">
    <property type="entry name" value="CTDL_fold"/>
</dbReference>
<keyword evidence="3" id="KW-0812">Transmembrane</keyword>
<reference evidence="5" key="4">
    <citation type="submission" date="2025-09" db="UniProtKB">
        <authorList>
            <consortium name="Ensembl"/>
        </authorList>
    </citation>
    <scope>IDENTIFICATION</scope>
</reference>
<dbReference type="InterPro" id="IPR016186">
    <property type="entry name" value="C-type_lectin-like/link_sf"/>
</dbReference>
<evidence type="ECO:0000256" key="2">
    <source>
        <dbReference type="SAM" id="Coils"/>
    </source>
</evidence>
<reference evidence="5" key="3">
    <citation type="submission" date="2025-08" db="UniProtKB">
        <authorList>
            <consortium name="Ensembl"/>
        </authorList>
    </citation>
    <scope>IDENTIFICATION</scope>
</reference>
<evidence type="ECO:0000256" key="1">
    <source>
        <dbReference type="ARBA" id="ARBA00022734"/>
    </source>
</evidence>
<dbReference type="STRING" id="7994.ENSAMXP00000046018"/>
<dbReference type="Pfam" id="PF00059">
    <property type="entry name" value="Lectin_C"/>
    <property type="match status" value="1"/>
</dbReference>
<dbReference type="PANTHER" id="PTHR22803">
    <property type="entry name" value="MANNOSE, PHOSPHOLIPASE, LECTIN RECEPTOR RELATED"/>
    <property type="match status" value="1"/>
</dbReference>
<dbReference type="InterPro" id="IPR033989">
    <property type="entry name" value="CD209-like_CTLD"/>
</dbReference>
<keyword evidence="3" id="KW-0472">Membrane</keyword>
<dbReference type="Ensembl" id="ENSAMXT00000047729.1">
    <property type="protein sequence ID" value="ENSAMXP00000046018.1"/>
    <property type="gene ID" value="ENSAMXG00000035410.1"/>
</dbReference>
<dbReference type="GeneTree" id="ENSGT01020000230338"/>
<keyword evidence="2" id="KW-0175">Coiled coil</keyword>
<feature type="coiled-coil region" evidence="2">
    <location>
        <begin position="46"/>
        <end position="143"/>
    </location>
</feature>
<name>A0A3B1JUS1_ASTMX</name>
<dbReference type="SUPFAM" id="SSF56436">
    <property type="entry name" value="C-type lectin-like"/>
    <property type="match status" value="1"/>
</dbReference>
<dbReference type="Proteomes" id="UP000018467">
    <property type="component" value="Unassembled WGS sequence"/>
</dbReference>